<dbReference type="SUPFAM" id="SSF48179">
    <property type="entry name" value="6-phosphogluconate dehydrogenase C-terminal domain-like"/>
    <property type="match status" value="1"/>
</dbReference>
<dbReference type="InterPro" id="IPR000669">
    <property type="entry name" value="Mannitol_DH"/>
</dbReference>
<dbReference type="InterPro" id="IPR008927">
    <property type="entry name" value="6-PGluconate_DH-like_C_sf"/>
</dbReference>
<dbReference type="Pfam" id="PF01232">
    <property type="entry name" value="Mannitol_dh"/>
    <property type="match status" value="1"/>
</dbReference>
<evidence type="ECO:0000256" key="1">
    <source>
        <dbReference type="ARBA" id="ARBA00023002"/>
    </source>
</evidence>
<reference evidence="4" key="1">
    <citation type="journal article" date="2014" name="Int. J. Syst. Evol. Microbiol.">
        <title>Complete genome sequence of Corynebacterium casei LMG S-19264T (=DSM 44701T), isolated from a smear-ripened cheese.</title>
        <authorList>
            <consortium name="US DOE Joint Genome Institute (JGI-PGF)"/>
            <person name="Walter F."/>
            <person name="Albersmeier A."/>
            <person name="Kalinowski J."/>
            <person name="Ruckert C."/>
        </authorList>
    </citation>
    <scope>NUCLEOTIDE SEQUENCE</scope>
    <source>
        <strain evidence="4">CGMCC 1.10998</strain>
    </source>
</reference>
<dbReference type="Gene3D" id="1.10.1040.10">
    <property type="entry name" value="N-(1-d-carboxylethyl)-l-norvaline Dehydrogenase, domain 2"/>
    <property type="match status" value="1"/>
</dbReference>
<reference evidence="4" key="2">
    <citation type="submission" date="2020-09" db="EMBL/GenBank/DDBJ databases">
        <authorList>
            <person name="Sun Q."/>
            <person name="Zhou Y."/>
        </authorList>
    </citation>
    <scope>NUCLEOTIDE SEQUENCE</scope>
    <source>
        <strain evidence="4">CGMCC 1.10998</strain>
    </source>
</reference>
<keyword evidence="1" id="KW-0560">Oxidoreductase</keyword>
<dbReference type="SUPFAM" id="SSF51735">
    <property type="entry name" value="NAD(P)-binding Rossmann-fold domains"/>
    <property type="match status" value="1"/>
</dbReference>
<feature type="domain" description="Mannitol dehydrogenase N-terminal" evidence="2">
    <location>
        <begin position="31"/>
        <end position="277"/>
    </location>
</feature>
<dbReference type="GO" id="GO:0016616">
    <property type="term" value="F:oxidoreductase activity, acting on the CH-OH group of donors, NAD or NADP as acceptor"/>
    <property type="evidence" value="ECO:0007669"/>
    <property type="project" value="TreeGrafter"/>
</dbReference>
<evidence type="ECO:0000313" key="4">
    <source>
        <dbReference type="EMBL" id="GGC69053.1"/>
    </source>
</evidence>
<evidence type="ECO:0000313" key="5">
    <source>
        <dbReference type="Proteomes" id="UP000637423"/>
    </source>
</evidence>
<evidence type="ECO:0000259" key="2">
    <source>
        <dbReference type="Pfam" id="PF01232"/>
    </source>
</evidence>
<name>A0A916UD41_9BURK</name>
<gene>
    <name evidence="4" type="ORF">GCM10011396_15100</name>
</gene>
<sequence length="500" mass="54343">MSKQFINDKNLQQLAVHAAIPGYDRSQVAPGIVHLGLGAFHRAHQAAYTEAVLASGDLRWGIVGVSLRQADTRNALAPQDQLYTLAIRSEQEERLQLIGALVKSLLAPEDPAAVLAAMADPRCHIVSLTVTEKGYCHDPASRALLLDHPDIVHDLARPDSPRSALGFIVHALALRKQADIAPFTVLSCDNLPSNGDTTRGLVLAFAEKVDISLAVWIAEKGAFPNAMVDRIVPKTTDTDREHIASVLGAEDAWPVMTEAFTQWVIEDKFAGPRPAWERVGVTIVSDAQPYEHAKLRMLNGSHSSLAYLGILMGYATVDQTMQDVYLPQFISGMMAQEIAPTLSRPGLDAYRTELLQRFRNPALKHQLHQIAMDGSQKMPQRLLGTIRARLAAGLGIERLCFAVAGWLRYLAGATDAGAAYELSDPLAVTLKTAATAPSDRVQALLNITAVFGSDLPADRRFVESIGRHYRRISELGTATALQQLSAELAELAGMEAEHAR</sequence>
<keyword evidence="5" id="KW-1185">Reference proteome</keyword>
<accession>A0A916UD41</accession>
<dbReference type="InterPro" id="IPR013118">
    <property type="entry name" value="Mannitol_DH_C"/>
</dbReference>
<dbReference type="AlphaFoldDB" id="A0A916UD41"/>
<comment type="caution">
    <text evidence="4">The sequence shown here is derived from an EMBL/GenBank/DDBJ whole genome shotgun (WGS) entry which is preliminary data.</text>
</comment>
<dbReference type="InterPro" id="IPR013131">
    <property type="entry name" value="Mannitol_DH_N"/>
</dbReference>
<dbReference type="Pfam" id="PF08125">
    <property type="entry name" value="Mannitol_dh_C"/>
    <property type="match status" value="1"/>
</dbReference>
<organism evidence="4 5">
    <name type="scientific">Undibacterium terreum</name>
    <dbReference type="NCBI Taxonomy" id="1224302"/>
    <lineage>
        <taxon>Bacteria</taxon>
        <taxon>Pseudomonadati</taxon>
        <taxon>Pseudomonadota</taxon>
        <taxon>Betaproteobacteria</taxon>
        <taxon>Burkholderiales</taxon>
        <taxon>Oxalobacteraceae</taxon>
        <taxon>Undibacterium</taxon>
    </lineage>
</organism>
<feature type="domain" description="Mannitol dehydrogenase C-terminal" evidence="3">
    <location>
        <begin position="287"/>
        <end position="472"/>
    </location>
</feature>
<dbReference type="Proteomes" id="UP000637423">
    <property type="component" value="Unassembled WGS sequence"/>
</dbReference>
<dbReference type="PANTHER" id="PTHR43362:SF1">
    <property type="entry name" value="MANNITOL DEHYDROGENASE 2-RELATED"/>
    <property type="match status" value="1"/>
</dbReference>
<dbReference type="InterPro" id="IPR050988">
    <property type="entry name" value="Mannitol_DH/Oxidoreductase"/>
</dbReference>
<proteinExistence type="predicted"/>
<dbReference type="InterPro" id="IPR013328">
    <property type="entry name" value="6PGD_dom2"/>
</dbReference>
<dbReference type="Gene3D" id="3.40.50.720">
    <property type="entry name" value="NAD(P)-binding Rossmann-like Domain"/>
    <property type="match status" value="1"/>
</dbReference>
<protein>
    <submittedName>
        <fullName evidence="4">Mannitol dehydrogenase</fullName>
    </submittedName>
</protein>
<dbReference type="InterPro" id="IPR036291">
    <property type="entry name" value="NAD(P)-bd_dom_sf"/>
</dbReference>
<evidence type="ECO:0000259" key="3">
    <source>
        <dbReference type="Pfam" id="PF08125"/>
    </source>
</evidence>
<dbReference type="PANTHER" id="PTHR43362">
    <property type="entry name" value="MANNITOL DEHYDROGENASE DSF1-RELATED"/>
    <property type="match status" value="1"/>
</dbReference>
<dbReference type="PRINTS" id="PR00084">
    <property type="entry name" value="MTLDHDRGNASE"/>
</dbReference>
<dbReference type="EMBL" id="BMED01000001">
    <property type="protein sequence ID" value="GGC69053.1"/>
    <property type="molecule type" value="Genomic_DNA"/>
</dbReference>
<dbReference type="RefSeq" id="WP_188565299.1">
    <property type="nucleotide sequence ID" value="NZ_BMED01000001.1"/>
</dbReference>